<feature type="transmembrane region" description="Helical" evidence="1">
    <location>
        <begin position="484"/>
        <end position="506"/>
    </location>
</feature>
<feature type="transmembrane region" description="Helical" evidence="1">
    <location>
        <begin position="163"/>
        <end position="182"/>
    </location>
</feature>
<dbReference type="EMBL" id="GL349458">
    <property type="protein sequence ID" value="KNC49830.1"/>
    <property type="molecule type" value="Genomic_DNA"/>
</dbReference>
<feature type="transmembrane region" description="Helical" evidence="1">
    <location>
        <begin position="239"/>
        <end position="262"/>
    </location>
</feature>
<keyword evidence="1" id="KW-0812">Transmembrane</keyword>
<feature type="transmembrane region" description="Helical" evidence="1">
    <location>
        <begin position="72"/>
        <end position="92"/>
    </location>
</feature>
<keyword evidence="1" id="KW-0472">Membrane</keyword>
<protein>
    <submittedName>
        <fullName evidence="3">Uncharacterized protein</fullName>
    </submittedName>
</protein>
<accession>A0A0L0DC65</accession>
<dbReference type="AlphaFoldDB" id="A0A0L0DC65"/>
<proteinExistence type="predicted"/>
<name>A0A0L0DC65_THETB</name>
<dbReference type="Proteomes" id="UP000054408">
    <property type="component" value="Unassembled WGS sequence"/>
</dbReference>
<gene>
    <name evidence="3" type="ORF">AMSG_06111</name>
</gene>
<keyword evidence="4" id="KW-1185">Reference proteome</keyword>
<evidence type="ECO:0000256" key="2">
    <source>
        <dbReference type="SAM" id="SignalP"/>
    </source>
</evidence>
<dbReference type="RefSeq" id="XP_013757324.1">
    <property type="nucleotide sequence ID" value="XM_013901870.1"/>
</dbReference>
<feature type="transmembrane region" description="Helical" evidence="1">
    <location>
        <begin position="269"/>
        <end position="292"/>
    </location>
</feature>
<keyword evidence="2" id="KW-0732">Signal</keyword>
<feature type="chain" id="PRO_5005537390" evidence="2">
    <location>
        <begin position="21"/>
        <end position="518"/>
    </location>
</feature>
<feature type="signal peptide" evidence="2">
    <location>
        <begin position="1"/>
        <end position="20"/>
    </location>
</feature>
<organism evidence="3 4">
    <name type="scientific">Thecamonas trahens ATCC 50062</name>
    <dbReference type="NCBI Taxonomy" id="461836"/>
    <lineage>
        <taxon>Eukaryota</taxon>
        <taxon>Apusozoa</taxon>
        <taxon>Apusomonadida</taxon>
        <taxon>Apusomonadidae</taxon>
        <taxon>Thecamonas</taxon>
    </lineage>
</organism>
<sequence length="518" mass="52843">MWKIIAMVAAVAFLASTASAEKNTLGPRWLVFSGDRQFCGPIPQVATMSMVQPKHMTPPCKPGKYHSALAKVFIMPLLVVIGVVLCGCGFCVKACCLSSPSSASASANGSRGGVPGVGFASTNSSLSKAAGDGRGDYGALPASASNGVSVNALYARRNGSPPVIAIVAAVGVVVAMAVAVAGGDEVRTLTYGARQLPAEHGRAQAWAPQSAAAVAALSSYSSGTHKIADSLASLDSLRAAFLIITAVFVTLAVVGGLAVHALNWRRLSLGLAIVGIVALACVWGNFMVYVTAANVISDMCRTINGCHFCYESGGSNCGSTVCAVPFFETLSACPASAQNRFQSLTAVAASATKGKADDVCAALDKLCPDGASCARTSGDCTASALGSGLSALVCDGPTCFPVSTVAANATGNPAFFARVDDAEAVMTAFAAFGTANSYQLGLTSLDCGSNNAFIERAPGGTYDSLQKFLCPRIVHPVNPPQHTFSVTAGGLLAAGLIFPLYVVWLVRAHHAATRRQAE</sequence>
<reference evidence="3 4" key="1">
    <citation type="submission" date="2010-05" db="EMBL/GenBank/DDBJ databases">
        <title>The Genome Sequence of Thecamonas trahens ATCC 50062.</title>
        <authorList>
            <consortium name="The Broad Institute Genome Sequencing Platform"/>
            <person name="Russ C."/>
            <person name="Cuomo C."/>
            <person name="Shea T."/>
            <person name="Young S.K."/>
            <person name="Zeng Q."/>
            <person name="Koehrsen M."/>
            <person name="Haas B."/>
            <person name="Borodovsky M."/>
            <person name="Guigo R."/>
            <person name="Alvarado L."/>
            <person name="Berlin A."/>
            <person name="Bochicchio J."/>
            <person name="Borenstein D."/>
            <person name="Chapman S."/>
            <person name="Chen Z."/>
            <person name="Freedman E."/>
            <person name="Gellesch M."/>
            <person name="Goldberg J."/>
            <person name="Griggs A."/>
            <person name="Gujja S."/>
            <person name="Heilman E."/>
            <person name="Heiman D."/>
            <person name="Hepburn T."/>
            <person name="Howarth C."/>
            <person name="Jen D."/>
            <person name="Larson L."/>
            <person name="Mehta T."/>
            <person name="Park D."/>
            <person name="Pearson M."/>
            <person name="Roberts A."/>
            <person name="Saif S."/>
            <person name="Shenoy N."/>
            <person name="Sisk P."/>
            <person name="Stolte C."/>
            <person name="Sykes S."/>
            <person name="Thomson T."/>
            <person name="Walk T."/>
            <person name="White J."/>
            <person name="Yandava C."/>
            <person name="Burger G."/>
            <person name="Gray M.W."/>
            <person name="Holland P.W.H."/>
            <person name="King N."/>
            <person name="Lang F.B.F."/>
            <person name="Roger A.J."/>
            <person name="Ruiz-Trillo I."/>
            <person name="Lander E."/>
            <person name="Nusbaum C."/>
        </authorList>
    </citation>
    <scope>NUCLEOTIDE SEQUENCE [LARGE SCALE GENOMIC DNA]</scope>
    <source>
        <strain evidence="3 4">ATCC 50062</strain>
    </source>
</reference>
<evidence type="ECO:0000256" key="1">
    <source>
        <dbReference type="SAM" id="Phobius"/>
    </source>
</evidence>
<evidence type="ECO:0000313" key="4">
    <source>
        <dbReference type="Proteomes" id="UP000054408"/>
    </source>
</evidence>
<keyword evidence="1" id="KW-1133">Transmembrane helix</keyword>
<evidence type="ECO:0000313" key="3">
    <source>
        <dbReference type="EMBL" id="KNC49830.1"/>
    </source>
</evidence>
<dbReference type="GeneID" id="25565365"/>